<protein>
    <recommendedName>
        <fullName evidence="2">Tetratricopeptide repeat protein 38</fullName>
    </recommendedName>
</protein>
<dbReference type="CDD" id="cd05804">
    <property type="entry name" value="StaR_like"/>
    <property type="match status" value="1"/>
</dbReference>
<dbReference type="Gene3D" id="1.25.40.10">
    <property type="entry name" value="Tetratricopeptide repeat domain"/>
    <property type="match status" value="1"/>
</dbReference>
<sequence>MEEDRYGLQLSTASAEAAAAYREGIDLLLAFWPGATAAFERAIMLDPDFALAHAGRARIHAIYQQREPALQTIGRARKLVATRGTAREQSHVATLSLAIEGRGAEALTATLAHLANWPRDAMVMALLLGAFGLLAFSGRADHDTARRDLCDGFAAAYGEDWWFMSNHGWALTEAGELAKGRDITTRAFALRRNNAYAVHALLHAMFEDGSVDEADALVTDWIGGYDRAGMLHGHICWHQALGALDRGDAAKALAVYTDVLRPAMDTAPPLNTLSDCASLLWRLMAEEQPIPPDAWAEVSTYAHNRFAGSTLAFAEMHLVMIAAAMHDNAGLKGRLAAMERRLAEGNLAAGRIVPHMLRALRAFAEGNWRGCARELAPVIGDLARIGGSHAQRAVIEDTYILALIRSGALAQARDMLDARLHRRPSARDTRWRALTDT</sequence>
<evidence type="ECO:0000256" key="1">
    <source>
        <dbReference type="ARBA" id="ARBA00005857"/>
    </source>
</evidence>
<organism evidence="5 6">
    <name type="scientific">Bradyrhizobium ontarionense</name>
    <dbReference type="NCBI Taxonomy" id="2898149"/>
    <lineage>
        <taxon>Bacteria</taxon>
        <taxon>Pseudomonadati</taxon>
        <taxon>Pseudomonadota</taxon>
        <taxon>Alphaproteobacteria</taxon>
        <taxon>Hyphomicrobiales</taxon>
        <taxon>Nitrobacteraceae</taxon>
        <taxon>Bradyrhizobium</taxon>
    </lineage>
</organism>
<dbReference type="RefSeq" id="WP_231319033.1">
    <property type="nucleotide sequence ID" value="NZ_CP088156.1"/>
</dbReference>
<evidence type="ECO:0000313" key="5">
    <source>
        <dbReference type="EMBL" id="UFZ03077.1"/>
    </source>
</evidence>
<evidence type="ECO:0000256" key="3">
    <source>
        <dbReference type="ARBA" id="ARBA00022737"/>
    </source>
</evidence>
<keyword evidence="3" id="KW-0677">Repeat</keyword>
<gene>
    <name evidence="5" type="ORF">LQG66_28100</name>
</gene>
<dbReference type="InterPro" id="IPR033891">
    <property type="entry name" value="TTC38"/>
</dbReference>
<name>A0ABY3R7Q3_9BRAD</name>
<dbReference type="PANTHER" id="PTHR16263">
    <property type="entry name" value="TETRATRICOPEPTIDE REPEAT PROTEIN 38"/>
    <property type="match status" value="1"/>
</dbReference>
<dbReference type="EMBL" id="CP088156">
    <property type="protein sequence ID" value="UFZ03077.1"/>
    <property type="molecule type" value="Genomic_DNA"/>
</dbReference>
<comment type="similarity">
    <text evidence="1">Belongs to the TTC38 family.</text>
</comment>
<dbReference type="PANTHER" id="PTHR16263:SF4">
    <property type="entry name" value="TETRATRICOPEPTIDE REPEAT PROTEIN 38"/>
    <property type="match status" value="1"/>
</dbReference>
<dbReference type="InterPro" id="IPR011990">
    <property type="entry name" value="TPR-like_helical_dom_sf"/>
</dbReference>
<dbReference type="Proteomes" id="UP001431010">
    <property type="component" value="Chromosome"/>
</dbReference>
<reference evidence="5" key="1">
    <citation type="journal article" date="2024" name="Antonie Van Leeuwenhoek">
        <title>Bradyrhizobium ontarionense sp. nov., a novel bacterial symbiont isolated from Aeschynomene indica (Indian jointvetch), harbours photosynthesis, nitrogen fixation and nitrous oxide (N2O) reductase genes.</title>
        <authorList>
            <person name="Bromfield E.S.P."/>
            <person name="Cloutier S."/>
        </authorList>
    </citation>
    <scope>NUCLEOTIDE SEQUENCE</scope>
    <source>
        <strain evidence="5">A19</strain>
    </source>
</reference>
<accession>A0ABY3R7Q3</accession>
<keyword evidence="6" id="KW-1185">Reference proteome</keyword>
<dbReference type="SUPFAM" id="SSF48452">
    <property type="entry name" value="TPR-like"/>
    <property type="match status" value="1"/>
</dbReference>
<proteinExistence type="inferred from homology"/>
<keyword evidence="4" id="KW-0802">TPR repeat</keyword>
<evidence type="ECO:0000313" key="6">
    <source>
        <dbReference type="Proteomes" id="UP001431010"/>
    </source>
</evidence>
<evidence type="ECO:0000256" key="4">
    <source>
        <dbReference type="ARBA" id="ARBA00022803"/>
    </source>
</evidence>
<evidence type="ECO:0000256" key="2">
    <source>
        <dbReference type="ARBA" id="ARBA00019992"/>
    </source>
</evidence>